<dbReference type="Proteomes" id="UP000604730">
    <property type="component" value="Unassembled WGS sequence"/>
</dbReference>
<name>A0ABS1J2X5_9FIRM</name>
<dbReference type="SUPFAM" id="SSF50118">
    <property type="entry name" value="Cell growth inhibitor/plasmid maintenance toxic component"/>
    <property type="match status" value="1"/>
</dbReference>
<dbReference type="Pfam" id="PF02452">
    <property type="entry name" value="PemK_toxin"/>
    <property type="match status" value="1"/>
</dbReference>
<sequence length="95" mass="10931">MGKYSIGDVWWVQFPYSDINEVKRRPAIVIDDNTIAILAMYVTTKDKSTNPYSIPIDDWEAAGLKENHGLELIKLLALMNITLFVRLVHYHRGIL</sequence>
<keyword evidence="2" id="KW-1277">Toxin-antitoxin system</keyword>
<accession>A0ABS1J2X5</accession>
<comment type="similarity">
    <text evidence="1">Belongs to the PemK/MazF family.</text>
</comment>
<evidence type="ECO:0000313" key="4">
    <source>
        <dbReference type="Proteomes" id="UP000604730"/>
    </source>
</evidence>
<evidence type="ECO:0000256" key="2">
    <source>
        <dbReference type="ARBA" id="ARBA00022649"/>
    </source>
</evidence>
<protein>
    <submittedName>
        <fullName evidence="3">Type II toxin-antitoxin system PemK/MazF family toxin</fullName>
    </submittedName>
</protein>
<proteinExistence type="inferred from homology"/>
<dbReference type="EMBL" id="JAEPRJ010000001">
    <property type="protein sequence ID" value="MBK5898506.1"/>
    <property type="molecule type" value="Genomic_DNA"/>
</dbReference>
<keyword evidence="4" id="KW-1185">Reference proteome</keyword>
<organism evidence="3 4">
    <name type="scientific">Catonella massiliensis</name>
    <dbReference type="NCBI Taxonomy" id="2799636"/>
    <lineage>
        <taxon>Bacteria</taxon>
        <taxon>Bacillati</taxon>
        <taxon>Bacillota</taxon>
        <taxon>Clostridia</taxon>
        <taxon>Lachnospirales</taxon>
        <taxon>Lachnospiraceae</taxon>
        <taxon>Catonella</taxon>
    </lineage>
</organism>
<dbReference type="InterPro" id="IPR011067">
    <property type="entry name" value="Plasmid_toxin/cell-grow_inhib"/>
</dbReference>
<dbReference type="RefSeq" id="WP_208429920.1">
    <property type="nucleotide sequence ID" value="NZ_JAEPRJ010000001.1"/>
</dbReference>
<comment type="caution">
    <text evidence="3">The sequence shown here is derived from an EMBL/GenBank/DDBJ whole genome shotgun (WGS) entry which is preliminary data.</text>
</comment>
<reference evidence="3 4" key="1">
    <citation type="submission" date="2021-01" db="EMBL/GenBank/DDBJ databases">
        <title>Isolation and description of Catonella massiliensis sp. nov., a novel Catonella species, isolated from a stable periodontitis subject.</title>
        <authorList>
            <person name="Antezack A."/>
            <person name="Boxberger M."/>
            <person name="La Scola B."/>
            <person name="Monnet-Corti V."/>
        </authorList>
    </citation>
    <scope>NUCLEOTIDE SEQUENCE [LARGE SCALE GENOMIC DNA]</scope>
    <source>
        <strain evidence="3 4">Marseille-Q4567</strain>
    </source>
</reference>
<gene>
    <name evidence="3" type="ORF">JJN12_12045</name>
</gene>
<evidence type="ECO:0000313" key="3">
    <source>
        <dbReference type="EMBL" id="MBK5898506.1"/>
    </source>
</evidence>
<evidence type="ECO:0000256" key="1">
    <source>
        <dbReference type="ARBA" id="ARBA00007521"/>
    </source>
</evidence>
<dbReference type="InterPro" id="IPR003477">
    <property type="entry name" value="PemK-like"/>
</dbReference>
<dbReference type="Gene3D" id="2.30.30.110">
    <property type="match status" value="1"/>
</dbReference>